<dbReference type="OMA" id="PEMYRGD"/>
<name>A0A151RWN3_CAJCA</name>
<dbReference type="SUPFAM" id="SSF82153">
    <property type="entry name" value="FAS1 domain"/>
    <property type="match status" value="1"/>
</dbReference>
<dbReference type="Pfam" id="PF02469">
    <property type="entry name" value="Fasciclin"/>
    <property type="match status" value="1"/>
</dbReference>
<proteinExistence type="inferred from homology"/>
<dbReference type="EMBL" id="KQ483542">
    <property type="protein sequence ID" value="KYP46950.1"/>
    <property type="molecule type" value="Genomic_DNA"/>
</dbReference>
<evidence type="ECO:0000256" key="1">
    <source>
        <dbReference type="ARBA" id="ARBA00007843"/>
    </source>
</evidence>
<dbReference type="Gramene" id="C.cajan_29973.t">
    <property type="protein sequence ID" value="C.cajan_29973.t"/>
    <property type="gene ID" value="C.cajan_29973"/>
</dbReference>
<dbReference type="PANTHER" id="PTHR33985:SF29">
    <property type="entry name" value="FAS1 DOMAIN-CONTAINING PROTEIN"/>
    <property type="match status" value="1"/>
</dbReference>
<keyword evidence="5" id="KW-1185">Reference proteome</keyword>
<protein>
    <submittedName>
        <fullName evidence="4">Fasciclin-like arabinogalactan protein 20</fullName>
    </submittedName>
</protein>
<feature type="signal peptide" evidence="2">
    <location>
        <begin position="1"/>
        <end position="21"/>
    </location>
</feature>
<sequence>MASTTLLALTLSLLLLPSLSAASPLLDAAEILATAGFHRMALHLELASQTLQSHHSLTIFAPSDSAFHHPHHHISINNVTVNPSPIFRNPHLAIFATHSFFNPHFHLQQASPPPPPPQNPLSHASRLLHSRGFTLMASILDLQFPAITDRRELTLFVPPDEAVAKNAGNLTELPALLRHHLVPRKIAWCDLASLKDGTLIGTYQSGFAVNVTKSGTHTLLLNGVPVDLPEMYRGDWLVLHGVRHVLFAHKGKRHRLRHGSDPVSVAALDGEQPPHDFDDRELVGNVNSPQHYHFSVFH</sequence>
<dbReference type="InterPro" id="IPR052806">
    <property type="entry name" value="Fasciclin-like_AGP"/>
</dbReference>
<organism evidence="4 5">
    <name type="scientific">Cajanus cajan</name>
    <name type="common">Pigeon pea</name>
    <name type="synonym">Cajanus indicus</name>
    <dbReference type="NCBI Taxonomy" id="3821"/>
    <lineage>
        <taxon>Eukaryota</taxon>
        <taxon>Viridiplantae</taxon>
        <taxon>Streptophyta</taxon>
        <taxon>Embryophyta</taxon>
        <taxon>Tracheophyta</taxon>
        <taxon>Spermatophyta</taxon>
        <taxon>Magnoliopsida</taxon>
        <taxon>eudicotyledons</taxon>
        <taxon>Gunneridae</taxon>
        <taxon>Pentapetalae</taxon>
        <taxon>rosids</taxon>
        <taxon>fabids</taxon>
        <taxon>Fabales</taxon>
        <taxon>Fabaceae</taxon>
        <taxon>Papilionoideae</taxon>
        <taxon>50 kb inversion clade</taxon>
        <taxon>NPAAA clade</taxon>
        <taxon>indigoferoid/millettioid clade</taxon>
        <taxon>Phaseoleae</taxon>
        <taxon>Cajanus</taxon>
    </lineage>
</organism>
<evidence type="ECO:0000313" key="5">
    <source>
        <dbReference type="Proteomes" id="UP000075243"/>
    </source>
</evidence>
<dbReference type="SMART" id="SM00554">
    <property type="entry name" value="FAS1"/>
    <property type="match status" value="1"/>
</dbReference>
<dbReference type="AlphaFoldDB" id="A0A151RWN3"/>
<evidence type="ECO:0000259" key="3">
    <source>
        <dbReference type="PROSITE" id="PS50213"/>
    </source>
</evidence>
<evidence type="ECO:0000256" key="2">
    <source>
        <dbReference type="SAM" id="SignalP"/>
    </source>
</evidence>
<accession>A0A151RWN3</accession>
<keyword evidence="2" id="KW-0732">Signal</keyword>
<dbReference type="PANTHER" id="PTHR33985">
    <property type="entry name" value="OS02G0491300 PROTEIN-RELATED"/>
    <property type="match status" value="1"/>
</dbReference>
<dbReference type="Gene3D" id="2.30.180.10">
    <property type="entry name" value="FAS1 domain"/>
    <property type="match status" value="1"/>
</dbReference>
<evidence type="ECO:0000313" key="4">
    <source>
        <dbReference type="EMBL" id="KYP46950.1"/>
    </source>
</evidence>
<gene>
    <name evidence="4" type="ORF">KK1_031432</name>
</gene>
<dbReference type="Proteomes" id="UP000075243">
    <property type="component" value="Unassembled WGS sequence"/>
</dbReference>
<reference evidence="4" key="1">
    <citation type="journal article" date="2012" name="Nat. Biotechnol.">
        <title>Draft genome sequence of pigeonpea (Cajanus cajan), an orphan legume crop of resource-poor farmers.</title>
        <authorList>
            <person name="Varshney R.K."/>
            <person name="Chen W."/>
            <person name="Li Y."/>
            <person name="Bharti A.K."/>
            <person name="Saxena R.K."/>
            <person name="Schlueter J.A."/>
            <person name="Donoghue M.T."/>
            <person name="Azam S."/>
            <person name="Fan G."/>
            <person name="Whaley A.M."/>
            <person name="Farmer A.D."/>
            <person name="Sheridan J."/>
            <person name="Iwata A."/>
            <person name="Tuteja R."/>
            <person name="Penmetsa R.V."/>
            <person name="Wu W."/>
            <person name="Upadhyaya H.D."/>
            <person name="Yang S.P."/>
            <person name="Shah T."/>
            <person name="Saxena K.B."/>
            <person name="Michael T."/>
            <person name="McCombie W.R."/>
            <person name="Yang B."/>
            <person name="Zhang G."/>
            <person name="Yang H."/>
            <person name="Wang J."/>
            <person name="Spillane C."/>
            <person name="Cook D.R."/>
            <person name="May G.D."/>
            <person name="Xu X."/>
            <person name="Jackson S.A."/>
        </authorList>
    </citation>
    <scope>NUCLEOTIDE SEQUENCE [LARGE SCALE GENOMIC DNA]</scope>
</reference>
<feature type="chain" id="PRO_5007588163" evidence="2">
    <location>
        <begin position="22"/>
        <end position="298"/>
    </location>
</feature>
<dbReference type="InterPro" id="IPR000782">
    <property type="entry name" value="FAS1_domain"/>
</dbReference>
<comment type="similarity">
    <text evidence="1">Belongs to the fasciclin-like AGP family.</text>
</comment>
<feature type="domain" description="FAS1" evidence="3">
    <location>
        <begin position="120"/>
        <end position="246"/>
    </location>
</feature>
<dbReference type="InterPro" id="IPR036378">
    <property type="entry name" value="FAS1_dom_sf"/>
</dbReference>
<dbReference type="PROSITE" id="PS50213">
    <property type="entry name" value="FAS1"/>
    <property type="match status" value="1"/>
</dbReference>